<feature type="transmembrane region" description="Helical" evidence="8">
    <location>
        <begin position="420"/>
        <end position="439"/>
    </location>
</feature>
<feature type="transmembrane region" description="Helical" evidence="8">
    <location>
        <begin position="460"/>
        <end position="487"/>
    </location>
</feature>
<feature type="transmembrane region" description="Helical" evidence="8">
    <location>
        <begin position="379"/>
        <end position="400"/>
    </location>
</feature>
<comment type="similarity">
    <text evidence="2">Belongs to the V-ATPase 116 kDa subunit family.</text>
</comment>
<dbReference type="GO" id="GO:0033179">
    <property type="term" value="C:proton-transporting V-type ATPase, V0 domain"/>
    <property type="evidence" value="ECO:0007669"/>
    <property type="project" value="InterPro"/>
</dbReference>
<organism evidence="9 10">
    <name type="scientific">Solemya velum gill symbiont</name>
    <dbReference type="NCBI Taxonomy" id="2340"/>
    <lineage>
        <taxon>Bacteria</taxon>
        <taxon>Pseudomonadati</taxon>
        <taxon>Pseudomonadota</taxon>
        <taxon>Gammaproteobacteria</taxon>
        <taxon>sulfur-oxidizing symbionts</taxon>
    </lineage>
</organism>
<dbReference type="Proteomes" id="UP000030856">
    <property type="component" value="Unassembled WGS sequence"/>
</dbReference>
<evidence type="ECO:0000313" key="10">
    <source>
        <dbReference type="Proteomes" id="UP000030856"/>
    </source>
</evidence>
<dbReference type="EMBL" id="JRAA01000001">
    <property type="protein sequence ID" value="KHF26072.1"/>
    <property type="molecule type" value="Genomic_DNA"/>
</dbReference>
<proteinExistence type="inferred from homology"/>
<accession>A0A0B0HBM8</accession>
<dbReference type="GO" id="GO:0016471">
    <property type="term" value="C:vacuolar proton-transporting V-type ATPase complex"/>
    <property type="evidence" value="ECO:0007669"/>
    <property type="project" value="TreeGrafter"/>
</dbReference>
<dbReference type="PANTHER" id="PTHR11629">
    <property type="entry name" value="VACUOLAR PROTON ATPASES"/>
    <property type="match status" value="1"/>
</dbReference>
<keyword evidence="7 8" id="KW-0472">Membrane</keyword>
<reference evidence="9 10" key="1">
    <citation type="journal article" date="2014" name="BMC Genomics">
        <title>The genome of the intracellular bacterium of the coastal bivalve, Solemya velum: a blueprint for thriving in and out of symbiosis.</title>
        <authorList>
            <person name="Dmytrenko O."/>
            <person name="Russell S.L."/>
            <person name="Loo W.T."/>
            <person name="Fontanez K.M."/>
            <person name="Liao L."/>
            <person name="Roeselers G."/>
            <person name="Sharma R."/>
            <person name="Stewart F.J."/>
            <person name="Newton I.L."/>
            <person name="Woyke T."/>
            <person name="Wu D."/>
            <person name="Lang J.M."/>
            <person name="Eisen J.A."/>
            <person name="Cavanaugh C.M."/>
        </authorList>
    </citation>
    <scope>NUCLEOTIDE SEQUENCE [LARGE SCALE GENOMIC DNA]</scope>
    <source>
        <strain evidence="9 10">WH</strain>
    </source>
</reference>
<name>A0A0B0HBM8_SOVGS</name>
<dbReference type="OrthoDB" id="9803814at2"/>
<sequence>MSLRPKPARWFEVLVDRNEISNAAEALAHTGLVEIVARQDSKEQVGAPELQEKLQEFTRLSQRYSHYWPQHDLHVSGTAGTADARLGQAIQRINSWRFDADPLITRIESLQSEFKELELITEWLQELQQSQIDFSLVGKQRGIIAERLFMVPEKIPMTHYPHSLLVKEVMHGDKLYLYALGPQRQLDQLKSNLQPFKSKTVSLPTWMQGNSNDTLSAVRNRSDKITTELEKHTASLHALCDSWNMCEALGDLMQLQWFIGNVGDQAVSQNFAWLSGWTSDIDGRKLEDAMQSAGIKGLVSYPPPPVERERPLVMDNPVWAKPFEVFASLLGTPGANEADPAKLLALIVPLIFGYMFGDVGHGLLLAAAGWYFHKRWPALGVLFACGISAMIFGFVFGSVFGNEHLLTPLWTNPVEQPLPVLMVPLAGGAVLLLLGMLMNSIEAWWAGQFRNWLLCEAPIVLMYLSIIALFFNSSALLVLVLALGWYLLGNFFVSQEERLKNMLLSLGALLEVMFQLVVNTVSFIRVGAFALAHAGLSLAFVTMADSIDSVFFKVFVLILGNAIVILLEGLVVSIQTTRLVLFEFFIRFLRAEGRTLRPLKAPDHEFLKRRKE</sequence>
<evidence type="ECO:0000256" key="1">
    <source>
        <dbReference type="ARBA" id="ARBA00004141"/>
    </source>
</evidence>
<feature type="transmembrane region" description="Helical" evidence="8">
    <location>
        <begin position="550"/>
        <end position="572"/>
    </location>
</feature>
<keyword evidence="3" id="KW-0813">Transport</keyword>
<dbReference type="GO" id="GO:0007035">
    <property type="term" value="P:vacuolar acidification"/>
    <property type="evidence" value="ECO:0007669"/>
    <property type="project" value="TreeGrafter"/>
</dbReference>
<feature type="transmembrane region" description="Helical" evidence="8">
    <location>
        <begin position="343"/>
        <end position="372"/>
    </location>
</feature>
<evidence type="ECO:0000256" key="3">
    <source>
        <dbReference type="ARBA" id="ARBA00022448"/>
    </source>
</evidence>
<dbReference type="InterPro" id="IPR002490">
    <property type="entry name" value="V-ATPase_116kDa_su"/>
</dbReference>
<evidence type="ECO:0000313" key="9">
    <source>
        <dbReference type="EMBL" id="KHF26072.1"/>
    </source>
</evidence>
<dbReference type="AlphaFoldDB" id="A0A0B0HBM8"/>
<dbReference type="GO" id="GO:0016787">
    <property type="term" value="F:hydrolase activity"/>
    <property type="evidence" value="ECO:0007669"/>
    <property type="project" value="UniProtKB-KW"/>
</dbReference>
<protein>
    <submittedName>
        <fullName evidence="9">A0A1-type ATP synthase, A1 subunit I</fullName>
        <ecNumber evidence="9">3.6.3.14</ecNumber>
    </submittedName>
</protein>
<evidence type="ECO:0000256" key="2">
    <source>
        <dbReference type="ARBA" id="ARBA00009904"/>
    </source>
</evidence>
<keyword evidence="10" id="KW-1185">Reference proteome</keyword>
<gene>
    <name evidence="9" type="primary">atpA0I</name>
    <name evidence="9" type="ORF">JV46_14330</name>
</gene>
<dbReference type="RefSeq" id="WP_043115789.1">
    <property type="nucleotide sequence ID" value="NZ_JRAA01000001.1"/>
</dbReference>
<keyword evidence="5 8" id="KW-1133">Transmembrane helix</keyword>
<evidence type="ECO:0000256" key="6">
    <source>
        <dbReference type="ARBA" id="ARBA00023065"/>
    </source>
</evidence>
<evidence type="ECO:0000256" key="4">
    <source>
        <dbReference type="ARBA" id="ARBA00022692"/>
    </source>
</evidence>
<evidence type="ECO:0000256" key="8">
    <source>
        <dbReference type="SAM" id="Phobius"/>
    </source>
</evidence>
<keyword evidence="9" id="KW-0378">Hydrolase</keyword>
<comment type="subcellular location">
    <subcellularLocation>
        <location evidence="1">Membrane</location>
        <topology evidence="1">Multi-pass membrane protein</topology>
    </subcellularLocation>
</comment>
<keyword evidence="6" id="KW-0406">Ion transport</keyword>
<keyword evidence="4 8" id="KW-0812">Transmembrane</keyword>
<dbReference type="PANTHER" id="PTHR11629:SF63">
    <property type="entry name" value="V-TYPE PROTON ATPASE SUBUNIT A"/>
    <property type="match status" value="1"/>
</dbReference>
<dbReference type="eggNOG" id="COG1269">
    <property type="taxonomic scope" value="Bacteria"/>
</dbReference>
<feature type="transmembrane region" description="Helical" evidence="8">
    <location>
        <begin position="523"/>
        <end position="544"/>
    </location>
</feature>
<dbReference type="GO" id="GO:0046961">
    <property type="term" value="F:proton-transporting ATPase activity, rotational mechanism"/>
    <property type="evidence" value="ECO:0007669"/>
    <property type="project" value="InterPro"/>
</dbReference>
<dbReference type="GO" id="GO:0051117">
    <property type="term" value="F:ATPase binding"/>
    <property type="evidence" value="ECO:0007669"/>
    <property type="project" value="TreeGrafter"/>
</dbReference>
<dbReference type="STRING" id="2340.JV46_14330"/>
<comment type="caution">
    <text evidence="9">The sequence shown here is derived from an EMBL/GenBank/DDBJ whole genome shotgun (WGS) entry which is preliminary data.</text>
</comment>
<dbReference type="EC" id="3.6.3.14" evidence="9"/>
<evidence type="ECO:0000256" key="7">
    <source>
        <dbReference type="ARBA" id="ARBA00023136"/>
    </source>
</evidence>
<evidence type="ECO:0000256" key="5">
    <source>
        <dbReference type="ARBA" id="ARBA00022989"/>
    </source>
</evidence>
<dbReference type="PATRIC" id="fig|2340.3.peg.582"/>